<comment type="caution">
    <text evidence="2">The sequence shown here is derived from an EMBL/GenBank/DDBJ whole genome shotgun (WGS) entry which is preliminary data.</text>
</comment>
<gene>
    <name evidence="2" type="ORF">Slati_3412300</name>
</gene>
<dbReference type="EMBL" id="JACGWN010000012">
    <property type="protein sequence ID" value="KAL0415804.1"/>
    <property type="molecule type" value="Genomic_DNA"/>
</dbReference>
<reference evidence="2" key="2">
    <citation type="journal article" date="2024" name="Plant">
        <title>Genomic evolution and insights into agronomic trait innovations of Sesamum species.</title>
        <authorList>
            <person name="Miao H."/>
            <person name="Wang L."/>
            <person name="Qu L."/>
            <person name="Liu H."/>
            <person name="Sun Y."/>
            <person name="Le M."/>
            <person name="Wang Q."/>
            <person name="Wei S."/>
            <person name="Zheng Y."/>
            <person name="Lin W."/>
            <person name="Duan Y."/>
            <person name="Cao H."/>
            <person name="Xiong S."/>
            <person name="Wang X."/>
            <person name="Wei L."/>
            <person name="Li C."/>
            <person name="Ma Q."/>
            <person name="Ju M."/>
            <person name="Zhao R."/>
            <person name="Li G."/>
            <person name="Mu C."/>
            <person name="Tian Q."/>
            <person name="Mei H."/>
            <person name="Zhang T."/>
            <person name="Gao T."/>
            <person name="Zhang H."/>
        </authorList>
    </citation>
    <scope>NUCLEOTIDE SEQUENCE</scope>
    <source>
        <strain evidence="2">KEN1</strain>
    </source>
</reference>
<reference evidence="2" key="1">
    <citation type="submission" date="2020-06" db="EMBL/GenBank/DDBJ databases">
        <authorList>
            <person name="Li T."/>
            <person name="Hu X."/>
            <person name="Zhang T."/>
            <person name="Song X."/>
            <person name="Zhang H."/>
            <person name="Dai N."/>
            <person name="Sheng W."/>
            <person name="Hou X."/>
            <person name="Wei L."/>
        </authorList>
    </citation>
    <scope>NUCLEOTIDE SEQUENCE</scope>
    <source>
        <strain evidence="2">KEN1</strain>
        <tissue evidence="2">Leaf</tissue>
    </source>
</reference>
<name>A0AAW2UFS0_9LAMI</name>
<feature type="compositionally biased region" description="Basic and acidic residues" evidence="1">
    <location>
        <begin position="83"/>
        <end position="113"/>
    </location>
</feature>
<evidence type="ECO:0000256" key="1">
    <source>
        <dbReference type="SAM" id="MobiDB-lite"/>
    </source>
</evidence>
<sequence length="143" mass="16096">MPNSGMSLEDISKSLALTTLQYQQDTRANLQETRESIQLLGNQISQLDMTIDKIAIQASQELTSQTDANPIKNVSATTLQSGKELRTIEHAPTEAKEDEKTLKDTEEQNKKVESNLIPPPLSNTCAHSFSYKMPNQRMMRKKF</sequence>
<organism evidence="2">
    <name type="scientific">Sesamum latifolium</name>
    <dbReference type="NCBI Taxonomy" id="2727402"/>
    <lineage>
        <taxon>Eukaryota</taxon>
        <taxon>Viridiplantae</taxon>
        <taxon>Streptophyta</taxon>
        <taxon>Embryophyta</taxon>
        <taxon>Tracheophyta</taxon>
        <taxon>Spermatophyta</taxon>
        <taxon>Magnoliopsida</taxon>
        <taxon>eudicotyledons</taxon>
        <taxon>Gunneridae</taxon>
        <taxon>Pentapetalae</taxon>
        <taxon>asterids</taxon>
        <taxon>lamiids</taxon>
        <taxon>Lamiales</taxon>
        <taxon>Pedaliaceae</taxon>
        <taxon>Sesamum</taxon>
    </lineage>
</organism>
<proteinExistence type="predicted"/>
<accession>A0AAW2UFS0</accession>
<dbReference type="AlphaFoldDB" id="A0AAW2UFS0"/>
<feature type="region of interest" description="Disordered" evidence="1">
    <location>
        <begin position="76"/>
        <end position="123"/>
    </location>
</feature>
<evidence type="ECO:0000313" key="2">
    <source>
        <dbReference type="EMBL" id="KAL0415804.1"/>
    </source>
</evidence>
<protein>
    <submittedName>
        <fullName evidence="2">Uncharacterized protein</fullName>
    </submittedName>
</protein>